<dbReference type="PANTHER" id="PTHR16476">
    <property type="entry name" value="FAMILY WITH SEQUENCE SIMILARITY 216 MEMBER A"/>
    <property type="match status" value="1"/>
</dbReference>
<sequence length="256" mass="29022">MPGPGPVSDWTECSSSAEPSAAARTEGGGGGSARHSYHQNSKGTDRIKDGHKVDSHTAKLLDLWKTPQIQTIHIPKSMKDASFLKHPDLTIGQKRYLCSIAKLYNANYLRTLMKRQYMHVIQHSSQKPGVLTHHRSRLSSPYSQKQHYPCTTWRHQLEREDSGPSNITAACTPEMIMPHSLWRPVRNKEGLKTGYASKTRCKSLKIFSRPSRLFMQPVSTNDSESYTNEEKKEEDLLNKCMQSMSIEEQGEHLMLT</sequence>
<keyword evidence="3" id="KW-1185">Reference proteome</keyword>
<evidence type="ECO:0000313" key="4">
    <source>
        <dbReference type="RefSeq" id="XP_004379141.1"/>
    </source>
</evidence>
<dbReference type="PANTHER" id="PTHR16476:SF1">
    <property type="entry name" value="PROTEIN FAM216A"/>
    <property type="match status" value="1"/>
</dbReference>
<dbReference type="InParanoid" id="A0A2Y9DQG1"/>
<accession>A0A2Y9DQG1</accession>
<dbReference type="Proteomes" id="UP000248480">
    <property type="component" value="Unplaced"/>
</dbReference>
<name>A0A2Y9DQG1_TRIMA</name>
<reference evidence="4" key="1">
    <citation type="submission" date="2025-08" db="UniProtKB">
        <authorList>
            <consortium name="RefSeq"/>
        </authorList>
    </citation>
    <scope>IDENTIFICATION</scope>
</reference>
<evidence type="ECO:0000256" key="2">
    <source>
        <dbReference type="SAM" id="MobiDB-lite"/>
    </source>
</evidence>
<gene>
    <name evidence="4" type="primary">FAM216A</name>
</gene>
<feature type="region of interest" description="Disordered" evidence="2">
    <location>
        <begin position="1"/>
        <end position="51"/>
    </location>
</feature>
<proteinExistence type="inferred from homology"/>
<evidence type="ECO:0000313" key="3">
    <source>
        <dbReference type="Proteomes" id="UP000248480"/>
    </source>
</evidence>
<dbReference type="InterPro" id="IPR029373">
    <property type="entry name" value="FAM216"/>
</dbReference>
<organism evidence="3 4">
    <name type="scientific">Trichechus manatus latirostris</name>
    <name type="common">Florida manatee</name>
    <dbReference type="NCBI Taxonomy" id="127582"/>
    <lineage>
        <taxon>Eukaryota</taxon>
        <taxon>Metazoa</taxon>
        <taxon>Chordata</taxon>
        <taxon>Craniata</taxon>
        <taxon>Vertebrata</taxon>
        <taxon>Euteleostomi</taxon>
        <taxon>Mammalia</taxon>
        <taxon>Eutheria</taxon>
        <taxon>Afrotheria</taxon>
        <taxon>Sirenia</taxon>
        <taxon>Trichechidae</taxon>
        <taxon>Trichechus</taxon>
    </lineage>
</organism>
<comment type="similarity">
    <text evidence="1">Belongs to the FAM216 family.</text>
</comment>
<dbReference type="OrthoDB" id="5980156at2759"/>
<dbReference type="AlphaFoldDB" id="A0A2Y9DQG1"/>
<dbReference type="GeneID" id="101353493"/>
<feature type="compositionally biased region" description="Low complexity" evidence="2">
    <location>
        <begin position="14"/>
        <end position="23"/>
    </location>
</feature>
<dbReference type="STRING" id="127582.A0A2Y9DQG1"/>
<dbReference type="RefSeq" id="XP_004379141.1">
    <property type="nucleotide sequence ID" value="XM_004379084.2"/>
</dbReference>
<dbReference type="FunCoup" id="A0A2Y9DQG1">
    <property type="interactions" value="283"/>
</dbReference>
<dbReference type="KEGG" id="tmu:101353493"/>
<dbReference type="Pfam" id="PF15107">
    <property type="entry name" value="FAM216B"/>
    <property type="match status" value="1"/>
</dbReference>
<dbReference type="CTD" id="29902"/>
<protein>
    <submittedName>
        <fullName evidence="4">Protein FAM216A</fullName>
    </submittedName>
</protein>
<evidence type="ECO:0000256" key="1">
    <source>
        <dbReference type="ARBA" id="ARBA00008615"/>
    </source>
</evidence>